<feature type="region of interest" description="Disordered" evidence="5">
    <location>
        <begin position="491"/>
        <end position="515"/>
    </location>
</feature>
<dbReference type="RefSeq" id="WP_120694752.1">
    <property type="nucleotide sequence ID" value="NZ_RBDX01000001.1"/>
</dbReference>
<dbReference type="InterPro" id="IPR016161">
    <property type="entry name" value="Ald_DH/histidinol_DH"/>
</dbReference>
<sequence length="515" mass="53206">MTATTGDLLGSGRPVWAPPAGGYWEGAWQDGRRGLIVRDPEDGAEVGRVMDATDEEADRAVAHLAARWRGHAWPLWRRREAIGHAAAALAAAEPRFAAIIAAESCKTVTEAHAEVRRAVETLRLAADAAGGLTGRTVPFDNSPRGHGWTGWYTREPLGVVAAITPFNDPLNLVAHKLGPALVAGNPVVLKPAPQTPLSALALVDLLLRGGVPGDYLAALPGRHTGAALTRNPRVDVVSFTGGPRTADRIARGGPARKLLMELGGNNALIVCADADPAQAARAVIDGAFGVAGQNCLSVQRVLVAESRYAEVVERVCAAAARLVVGSKRDPATDVGPLVSEAEAARVTAWIGEAVGGGAVLHTGGDRRGGFVTPAVLTGVPAGARLRTQEVFGPVVLLDPFRSLDEAVASANAVDTGLQAGVLTRDLQDAMAVAGALTVGAVLINSSPDFRIDAMPFGGFKRSGIGREGIEAAIDELTAPKVVAINTAPAHACRDAAGPPPADRTPEGEPLGRRLP</sequence>
<dbReference type="SUPFAM" id="SSF53720">
    <property type="entry name" value="ALDH-like"/>
    <property type="match status" value="1"/>
</dbReference>
<dbReference type="InterPro" id="IPR015590">
    <property type="entry name" value="Aldehyde_DH_dom"/>
</dbReference>
<accession>A0A3A9WI25</accession>
<dbReference type="Gene3D" id="3.40.605.10">
    <property type="entry name" value="Aldehyde Dehydrogenase, Chain A, domain 1"/>
    <property type="match status" value="1"/>
</dbReference>
<evidence type="ECO:0000256" key="5">
    <source>
        <dbReference type="SAM" id="MobiDB-lite"/>
    </source>
</evidence>
<dbReference type="PROSITE" id="PS00687">
    <property type="entry name" value="ALDEHYDE_DEHYDR_GLU"/>
    <property type="match status" value="1"/>
</dbReference>
<dbReference type="GO" id="GO:0008911">
    <property type="term" value="F:lactaldehyde dehydrogenase (NAD+) activity"/>
    <property type="evidence" value="ECO:0007669"/>
    <property type="project" value="TreeGrafter"/>
</dbReference>
<reference evidence="9 10" key="1">
    <citation type="submission" date="2018-09" db="EMBL/GenBank/DDBJ databases">
        <title>Streptomyces sp. nov. DS1-2, an endophytic actinomycete isolated from roots of Dendrobium scabrilingue.</title>
        <authorList>
            <person name="Kuncharoen N."/>
            <person name="Kudo T."/>
            <person name="Ohkuma M."/>
            <person name="Yuki M."/>
            <person name="Tanasupawat S."/>
        </authorList>
    </citation>
    <scope>NUCLEOTIDE SEQUENCE [LARGE SCALE GENOMIC DNA]</scope>
    <source>
        <strain evidence="7 10">AZ1-7</strain>
        <strain evidence="8 9">DS1-2</strain>
    </source>
</reference>
<dbReference type="Proteomes" id="UP000268652">
    <property type="component" value="Unassembled WGS sequence"/>
</dbReference>
<dbReference type="AlphaFoldDB" id="A0A3A9WI25"/>
<dbReference type="InterPro" id="IPR016162">
    <property type="entry name" value="Ald_DH_N"/>
</dbReference>
<evidence type="ECO:0000256" key="4">
    <source>
        <dbReference type="RuleBase" id="RU003345"/>
    </source>
</evidence>
<dbReference type="PANTHER" id="PTHR42991">
    <property type="entry name" value="ALDEHYDE DEHYDROGENASE"/>
    <property type="match status" value="1"/>
</dbReference>
<evidence type="ECO:0000256" key="1">
    <source>
        <dbReference type="ARBA" id="ARBA00009986"/>
    </source>
</evidence>
<evidence type="ECO:0000256" key="3">
    <source>
        <dbReference type="PROSITE-ProRule" id="PRU10007"/>
    </source>
</evidence>
<feature type="domain" description="Aldehyde dehydrogenase" evidence="6">
    <location>
        <begin position="35"/>
        <end position="482"/>
    </location>
</feature>
<dbReference type="Gene3D" id="3.40.309.10">
    <property type="entry name" value="Aldehyde Dehydrogenase, Chain A, domain 2"/>
    <property type="match status" value="1"/>
</dbReference>
<dbReference type="InterPro" id="IPR029510">
    <property type="entry name" value="Ald_DH_CS_GLU"/>
</dbReference>
<dbReference type="EMBL" id="RBDY01000001">
    <property type="protein sequence ID" value="RKN27384.1"/>
    <property type="molecule type" value="Genomic_DNA"/>
</dbReference>
<evidence type="ECO:0000313" key="9">
    <source>
        <dbReference type="Proteomes" id="UP000268652"/>
    </source>
</evidence>
<dbReference type="Pfam" id="PF00171">
    <property type="entry name" value="Aldedh"/>
    <property type="match status" value="1"/>
</dbReference>
<evidence type="ECO:0000313" key="10">
    <source>
        <dbReference type="Proteomes" id="UP000275024"/>
    </source>
</evidence>
<dbReference type="EMBL" id="RBDX01000001">
    <property type="protein sequence ID" value="RKN12851.1"/>
    <property type="molecule type" value="Genomic_DNA"/>
</dbReference>
<keyword evidence="2 4" id="KW-0560">Oxidoreductase</keyword>
<gene>
    <name evidence="8" type="ORF">D7318_00230</name>
    <name evidence="7" type="ORF">D7319_02665</name>
</gene>
<keyword evidence="9" id="KW-1185">Reference proteome</keyword>
<evidence type="ECO:0000259" key="6">
    <source>
        <dbReference type="Pfam" id="PF00171"/>
    </source>
</evidence>
<feature type="compositionally biased region" description="Basic and acidic residues" evidence="5">
    <location>
        <begin position="503"/>
        <end position="515"/>
    </location>
</feature>
<name>A0A3A9WI25_9ACTN</name>
<dbReference type="InterPro" id="IPR051020">
    <property type="entry name" value="ALDH-related_metabolic_enz"/>
</dbReference>
<dbReference type="InterPro" id="IPR016163">
    <property type="entry name" value="Ald_DH_C"/>
</dbReference>
<protein>
    <submittedName>
        <fullName evidence="7">Aldehyde dehydrogenase family protein</fullName>
    </submittedName>
</protein>
<comment type="caution">
    <text evidence="7">The sequence shown here is derived from an EMBL/GenBank/DDBJ whole genome shotgun (WGS) entry which is preliminary data.</text>
</comment>
<feature type="active site" evidence="3">
    <location>
        <position position="261"/>
    </location>
</feature>
<dbReference type="Proteomes" id="UP000275024">
    <property type="component" value="Unassembled WGS sequence"/>
</dbReference>
<organism evidence="7 10">
    <name type="scientific">Streptomyces radicis</name>
    <dbReference type="NCBI Taxonomy" id="1750517"/>
    <lineage>
        <taxon>Bacteria</taxon>
        <taxon>Bacillati</taxon>
        <taxon>Actinomycetota</taxon>
        <taxon>Actinomycetes</taxon>
        <taxon>Kitasatosporales</taxon>
        <taxon>Streptomycetaceae</taxon>
        <taxon>Streptomyces</taxon>
    </lineage>
</organism>
<dbReference type="OrthoDB" id="6882680at2"/>
<evidence type="ECO:0000256" key="2">
    <source>
        <dbReference type="ARBA" id="ARBA00023002"/>
    </source>
</evidence>
<comment type="similarity">
    <text evidence="1 4">Belongs to the aldehyde dehydrogenase family.</text>
</comment>
<dbReference type="PANTHER" id="PTHR42991:SF1">
    <property type="entry name" value="ALDEHYDE DEHYDROGENASE"/>
    <property type="match status" value="1"/>
</dbReference>
<evidence type="ECO:0000313" key="8">
    <source>
        <dbReference type="EMBL" id="RKN27384.1"/>
    </source>
</evidence>
<evidence type="ECO:0000313" key="7">
    <source>
        <dbReference type="EMBL" id="RKN12851.1"/>
    </source>
</evidence>
<proteinExistence type="inferred from homology"/>